<dbReference type="Pfam" id="PF02630">
    <property type="entry name" value="SCO1-SenC"/>
    <property type="match status" value="1"/>
</dbReference>
<feature type="domain" description="Thioredoxin" evidence="6">
    <location>
        <begin position="32"/>
        <end position="198"/>
    </location>
</feature>
<evidence type="ECO:0000259" key="6">
    <source>
        <dbReference type="PROSITE" id="PS51352"/>
    </source>
</evidence>
<dbReference type="Gene3D" id="3.40.30.10">
    <property type="entry name" value="Glutaredoxin"/>
    <property type="match status" value="1"/>
</dbReference>
<keyword evidence="2 3" id="KW-0186">Copper</keyword>
<evidence type="ECO:0000256" key="2">
    <source>
        <dbReference type="ARBA" id="ARBA00023008"/>
    </source>
</evidence>
<dbReference type="GO" id="GO:0046872">
    <property type="term" value="F:metal ion binding"/>
    <property type="evidence" value="ECO:0007669"/>
    <property type="project" value="UniProtKB-KW"/>
</dbReference>
<dbReference type="InterPro" id="IPR036249">
    <property type="entry name" value="Thioredoxin-like_sf"/>
</dbReference>
<evidence type="ECO:0000256" key="1">
    <source>
        <dbReference type="ARBA" id="ARBA00010996"/>
    </source>
</evidence>
<proteinExistence type="inferred from homology"/>
<dbReference type="AlphaFoldDB" id="A0A1X7G5A2"/>
<dbReference type="OrthoDB" id="9790194at2"/>
<comment type="similarity">
    <text evidence="1">Belongs to the SCO1/2 family.</text>
</comment>
<feature type="disulfide bond" description="Redox-active" evidence="4">
    <location>
        <begin position="70"/>
        <end position="74"/>
    </location>
</feature>
<evidence type="ECO:0000313" key="8">
    <source>
        <dbReference type="Proteomes" id="UP000192934"/>
    </source>
</evidence>
<dbReference type="InterPro" id="IPR003782">
    <property type="entry name" value="SCO1/SenC"/>
</dbReference>
<evidence type="ECO:0000313" key="7">
    <source>
        <dbReference type="EMBL" id="SMF63674.1"/>
    </source>
</evidence>
<evidence type="ECO:0000256" key="3">
    <source>
        <dbReference type="PIRSR" id="PIRSR603782-1"/>
    </source>
</evidence>
<dbReference type="PANTHER" id="PTHR12151">
    <property type="entry name" value="ELECTRON TRANSPORT PROTIN SCO1/SENC FAMILY MEMBER"/>
    <property type="match status" value="1"/>
</dbReference>
<evidence type="ECO:0000256" key="5">
    <source>
        <dbReference type="SAM" id="SignalP"/>
    </source>
</evidence>
<sequence>MNDYRPFAMLALLFALLLSACSGASERGDPPLKGARVGGPFTLVNQDGQTVRDSDFKGKYRIVYFGYTYCPDVCPVDMQALGQGLKMFEKTDAARAAKVQPIFISVDPERDTPAVIKEFVANFHPRFIGLTGTPEQLAASAKEFGVYFARSGDPAAKDYLVDHTNIALLMGPEGEPIAMLPHDKGPGAVAAELQRWVE</sequence>
<organism evidence="7 8">
    <name type="scientific">Allosphingosinicella indica</name>
    <dbReference type="NCBI Taxonomy" id="941907"/>
    <lineage>
        <taxon>Bacteria</taxon>
        <taxon>Pseudomonadati</taxon>
        <taxon>Pseudomonadota</taxon>
        <taxon>Alphaproteobacteria</taxon>
        <taxon>Sphingomonadales</taxon>
        <taxon>Sphingomonadaceae</taxon>
        <taxon>Allosphingosinicella</taxon>
    </lineage>
</organism>
<dbReference type="STRING" id="941907.SAMN06295910_1112"/>
<dbReference type="PROSITE" id="PS51257">
    <property type="entry name" value="PROKAR_LIPOPROTEIN"/>
    <property type="match status" value="1"/>
</dbReference>
<keyword evidence="4" id="KW-1015">Disulfide bond</keyword>
<feature type="binding site" evidence="3">
    <location>
        <position position="74"/>
    </location>
    <ligand>
        <name>Cu cation</name>
        <dbReference type="ChEBI" id="CHEBI:23378"/>
    </ligand>
</feature>
<dbReference type="CDD" id="cd02968">
    <property type="entry name" value="SCO"/>
    <property type="match status" value="1"/>
</dbReference>
<feature type="binding site" evidence="3">
    <location>
        <position position="70"/>
    </location>
    <ligand>
        <name>Cu cation</name>
        <dbReference type="ChEBI" id="CHEBI:23378"/>
    </ligand>
</feature>
<dbReference type="PROSITE" id="PS51352">
    <property type="entry name" value="THIOREDOXIN_2"/>
    <property type="match status" value="1"/>
</dbReference>
<dbReference type="EMBL" id="LT840185">
    <property type="protein sequence ID" value="SMF63674.1"/>
    <property type="molecule type" value="Genomic_DNA"/>
</dbReference>
<name>A0A1X7G5A2_9SPHN</name>
<dbReference type="SUPFAM" id="SSF52833">
    <property type="entry name" value="Thioredoxin-like"/>
    <property type="match status" value="1"/>
</dbReference>
<accession>A0A1X7G5A2</accession>
<evidence type="ECO:0000256" key="4">
    <source>
        <dbReference type="PIRSR" id="PIRSR603782-2"/>
    </source>
</evidence>
<dbReference type="Proteomes" id="UP000192934">
    <property type="component" value="Chromosome I"/>
</dbReference>
<keyword evidence="8" id="KW-1185">Reference proteome</keyword>
<feature type="chain" id="PRO_5010890321" evidence="5">
    <location>
        <begin position="25"/>
        <end position="198"/>
    </location>
</feature>
<feature type="binding site" evidence="3">
    <location>
        <position position="163"/>
    </location>
    <ligand>
        <name>Cu cation</name>
        <dbReference type="ChEBI" id="CHEBI:23378"/>
    </ligand>
</feature>
<gene>
    <name evidence="7" type="ORF">SAMN06295910_1112</name>
</gene>
<protein>
    <submittedName>
        <fullName evidence="7">Protein SCO1/2</fullName>
    </submittedName>
</protein>
<keyword evidence="5" id="KW-0732">Signal</keyword>
<dbReference type="FunFam" id="3.40.30.10:FF:000013">
    <property type="entry name" value="Blast:Protein SCO1 homolog, mitochondrial"/>
    <property type="match status" value="1"/>
</dbReference>
<dbReference type="PANTHER" id="PTHR12151:SF25">
    <property type="entry name" value="LINALOOL DEHYDRATASE_ISOMERASE DOMAIN-CONTAINING PROTEIN"/>
    <property type="match status" value="1"/>
</dbReference>
<reference evidence="8" key="1">
    <citation type="submission" date="2017-04" db="EMBL/GenBank/DDBJ databases">
        <authorList>
            <person name="Varghese N."/>
            <person name="Submissions S."/>
        </authorList>
    </citation>
    <scope>NUCLEOTIDE SEQUENCE [LARGE SCALE GENOMIC DNA]</scope>
    <source>
        <strain evidence="8">Dd16</strain>
    </source>
</reference>
<keyword evidence="3" id="KW-0479">Metal-binding</keyword>
<feature type="signal peptide" evidence="5">
    <location>
        <begin position="1"/>
        <end position="24"/>
    </location>
</feature>
<dbReference type="InterPro" id="IPR013766">
    <property type="entry name" value="Thioredoxin_domain"/>
</dbReference>